<evidence type="ECO:0000259" key="1">
    <source>
        <dbReference type="Pfam" id="PF01636"/>
    </source>
</evidence>
<reference evidence="2 3" key="1">
    <citation type="submission" date="2017-07" db="EMBL/GenBank/DDBJ databases">
        <title>Niveispirillum cyanobacteriorum sp. nov., isolated from cyanobacterial aggregates in a eutrophic lake.</title>
        <authorList>
            <person name="Cai H."/>
        </authorList>
    </citation>
    <scope>NUCLEOTIDE SEQUENCE [LARGE SCALE GENOMIC DNA]</scope>
    <source>
        <strain evidence="3">TH1-14</strain>
    </source>
</reference>
<gene>
    <name evidence="2" type="ORF">CHU95_12670</name>
</gene>
<dbReference type="InterPro" id="IPR041726">
    <property type="entry name" value="ACAD10_11_N"/>
</dbReference>
<keyword evidence="2" id="KW-0808">Transferase</keyword>
<dbReference type="PANTHER" id="PTHR21310:SF57">
    <property type="entry name" value="BLR2944 PROTEIN"/>
    <property type="match status" value="1"/>
</dbReference>
<dbReference type="OrthoDB" id="3806873at2"/>
<dbReference type="SUPFAM" id="SSF56112">
    <property type="entry name" value="Protein kinase-like (PK-like)"/>
    <property type="match status" value="1"/>
</dbReference>
<proteinExistence type="predicted"/>
<dbReference type="Proteomes" id="UP000216998">
    <property type="component" value="Unassembled WGS sequence"/>
</dbReference>
<dbReference type="GO" id="GO:0016740">
    <property type="term" value="F:transferase activity"/>
    <property type="evidence" value="ECO:0007669"/>
    <property type="project" value="UniProtKB-KW"/>
</dbReference>
<evidence type="ECO:0000313" key="2">
    <source>
        <dbReference type="EMBL" id="OYQ34285.1"/>
    </source>
</evidence>
<evidence type="ECO:0000313" key="3">
    <source>
        <dbReference type="Proteomes" id="UP000216998"/>
    </source>
</evidence>
<accession>A0A255Z044</accession>
<name>A0A255Z044_9PROT</name>
<protein>
    <submittedName>
        <fullName evidence="2">Aminoglycoside phosphotransferase</fullName>
    </submittedName>
</protein>
<dbReference type="PANTHER" id="PTHR21310">
    <property type="entry name" value="AMINOGLYCOSIDE PHOSPHOTRANSFERASE-RELATED-RELATED"/>
    <property type="match status" value="1"/>
</dbReference>
<dbReference type="AlphaFoldDB" id="A0A255Z044"/>
<comment type="caution">
    <text evidence="2">The sequence shown here is derived from an EMBL/GenBank/DDBJ whole genome shotgun (WGS) entry which is preliminary data.</text>
</comment>
<dbReference type="Gene3D" id="3.90.1200.10">
    <property type="match status" value="1"/>
</dbReference>
<organism evidence="2 3">
    <name type="scientific">Niveispirillum lacus</name>
    <dbReference type="NCBI Taxonomy" id="1981099"/>
    <lineage>
        <taxon>Bacteria</taxon>
        <taxon>Pseudomonadati</taxon>
        <taxon>Pseudomonadota</taxon>
        <taxon>Alphaproteobacteria</taxon>
        <taxon>Rhodospirillales</taxon>
        <taxon>Azospirillaceae</taxon>
        <taxon>Niveispirillum</taxon>
    </lineage>
</organism>
<dbReference type="InterPro" id="IPR011009">
    <property type="entry name" value="Kinase-like_dom_sf"/>
</dbReference>
<dbReference type="Pfam" id="PF01636">
    <property type="entry name" value="APH"/>
    <property type="match status" value="1"/>
</dbReference>
<dbReference type="Gene3D" id="3.30.200.20">
    <property type="entry name" value="Phosphorylase Kinase, domain 1"/>
    <property type="match status" value="1"/>
</dbReference>
<feature type="domain" description="Aminoglycoside phosphotransferase" evidence="1">
    <location>
        <begin position="55"/>
        <end position="269"/>
    </location>
</feature>
<dbReference type="InterPro" id="IPR051678">
    <property type="entry name" value="AGP_Transferase"/>
</dbReference>
<keyword evidence="3" id="KW-1185">Reference proteome</keyword>
<dbReference type="InterPro" id="IPR002575">
    <property type="entry name" value="Aminoglycoside_PTrfase"/>
</dbReference>
<sequence>MTPDQVRSLTEWLTRQAGARSVVVGNVRRLSGGAISVNLAIDLMIEGGDVAGPCAAVLRSGSPSGVSASLDKVREAAVLKAAFDAGVMAPEPLFVEATGNVLGAPFYLMRRATGLAAGHRLVKAPTVPALAYELGRQLGRLHAIRPGAPGLDFLPMPTNSIVDECLNAYRDWLGDVAGKDPVLAYALRWLDRRRPAMGDLVLSHRDYRTGNYMVDDGRLTAIIDWEFAGWSDAMEDIGWFCAACWRFGQRAREAGGIGNRADFYAGYEQASGRSIDHTAVGWWEVMAHLRWAAIAVQQAMRHVSGAEPSLELALTGRMVTEISYDMLQQIDRMEGGA</sequence>
<dbReference type="CDD" id="cd05154">
    <property type="entry name" value="ACAD10_11_N-like"/>
    <property type="match status" value="1"/>
</dbReference>
<dbReference type="EMBL" id="NOXU01000029">
    <property type="protein sequence ID" value="OYQ34285.1"/>
    <property type="molecule type" value="Genomic_DNA"/>
</dbReference>